<evidence type="ECO:0008006" key="4">
    <source>
        <dbReference type="Google" id="ProtNLM"/>
    </source>
</evidence>
<dbReference type="RefSeq" id="WP_143312477.1">
    <property type="nucleotide sequence ID" value="NZ_FWXO01000001.1"/>
</dbReference>
<evidence type="ECO:0000256" key="1">
    <source>
        <dbReference type="SAM" id="SignalP"/>
    </source>
</evidence>
<dbReference type="OrthoDB" id="882993at2"/>
<keyword evidence="3" id="KW-1185">Reference proteome</keyword>
<sequence length="140" mass="15690">MRILFLLLGVFLVCTSCAKSEDAFFNETSQKWLLVKMTGSIVYSETTGKDMAWQESLIFNTDGTFIKSRTIEGTEKEAFGTYVKKDNKDYSYLELEYTSGSELKASCGQSETLSIIGGNLLVGSWNICDGPRLEYKQSNK</sequence>
<reference evidence="2 3" key="1">
    <citation type="submission" date="2017-04" db="EMBL/GenBank/DDBJ databases">
        <authorList>
            <person name="Afonso C.L."/>
            <person name="Miller P.J."/>
            <person name="Scott M.A."/>
            <person name="Spackman E."/>
            <person name="Goraichik I."/>
            <person name="Dimitrov K.M."/>
            <person name="Suarez D.L."/>
            <person name="Swayne D.E."/>
        </authorList>
    </citation>
    <scope>NUCLEOTIDE SEQUENCE [LARGE SCALE GENOMIC DNA]</scope>
    <source>
        <strain evidence="2 3">DSM 21164</strain>
    </source>
</reference>
<gene>
    <name evidence="2" type="ORF">SAMN05660703_1226</name>
</gene>
<dbReference type="AlphaFoldDB" id="A0A1W1Z8E6"/>
<evidence type="ECO:0000313" key="3">
    <source>
        <dbReference type="Proteomes" id="UP000192360"/>
    </source>
</evidence>
<feature type="signal peptide" evidence="1">
    <location>
        <begin position="1"/>
        <end position="18"/>
    </location>
</feature>
<proteinExistence type="predicted"/>
<organism evidence="2 3">
    <name type="scientific">Cellulophaga tyrosinoxydans</name>
    <dbReference type="NCBI Taxonomy" id="504486"/>
    <lineage>
        <taxon>Bacteria</taxon>
        <taxon>Pseudomonadati</taxon>
        <taxon>Bacteroidota</taxon>
        <taxon>Flavobacteriia</taxon>
        <taxon>Flavobacteriales</taxon>
        <taxon>Flavobacteriaceae</taxon>
        <taxon>Cellulophaga</taxon>
    </lineage>
</organism>
<dbReference type="EMBL" id="FWXO01000001">
    <property type="protein sequence ID" value="SMC44198.1"/>
    <property type="molecule type" value="Genomic_DNA"/>
</dbReference>
<protein>
    <recommendedName>
        <fullName evidence="4">Lipocalin-like domain-containing protein</fullName>
    </recommendedName>
</protein>
<accession>A0A1W1Z8E6</accession>
<dbReference type="STRING" id="504486.SAMN05660703_1226"/>
<name>A0A1W1Z8E6_9FLAO</name>
<keyword evidence="1" id="KW-0732">Signal</keyword>
<evidence type="ECO:0000313" key="2">
    <source>
        <dbReference type="EMBL" id="SMC44198.1"/>
    </source>
</evidence>
<dbReference type="Proteomes" id="UP000192360">
    <property type="component" value="Unassembled WGS sequence"/>
</dbReference>
<feature type="chain" id="PRO_5012596720" description="Lipocalin-like domain-containing protein" evidence="1">
    <location>
        <begin position="19"/>
        <end position="140"/>
    </location>
</feature>